<protein>
    <recommendedName>
        <fullName evidence="7">Serine/threonine-protein phosphatase 2A activator</fullName>
        <ecNumber evidence="7">5.2.1.8</ecNumber>
    </recommendedName>
    <alternativeName>
        <fullName evidence="7">Phosphotyrosyl phosphatase activator</fullName>
    </alternativeName>
</protein>
<keyword evidence="10" id="KW-1185">Reference proteome</keyword>
<evidence type="ECO:0000256" key="8">
    <source>
        <dbReference type="SAM" id="MobiDB-lite"/>
    </source>
</evidence>
<feature type="region of interest" description="Disordered" evidence="8">
    <location>
        <begin position="1"/>
        <end position="32"/>
    </location>
</feature>
<dbReference type="GO" id="GO:0008160">
    <property type="term" value="F:protein tyrosine phosphatase activator activity"/>
    <property type="evidence" value="ECO:0007669"/>
    <property type="project" value="TreeGrafter"/>
</dbReference>
<evidence type="ECO:0000256" key="3">
    <source>
        <dbReference type="ARBA" id="ARBA00011019"/>
    </source>
</evidence>
<keyword evidence="4 7" id="KW-0963">Cytoplasm</keyword>
<comment type="catalytic activity">
    <reaction evidence="1 7">
        <text>[protein]-peptidylproline (omega=180) = [protein]-peptidylproline (omega=0)</text>
        <dbReference type="Rhea" id="RHEA:16237"/>
        <dbReference type="Rhea" id="RHEA-COMP:10747"/>
        <dbReference type="Rhea" id="RHEA-COMP:10748"/>
        <dbReference type="ChEBI" id="CHEBI:83833"/>
        <dbReference type="ChEBI" id="CHEBI:83834"/>
        <dbReference type="EC" id="5.2.1.8"/>
    </reaction>
</comment>
<dbReference type="GO" id="GO:0005634">
    <property type="term" value="C:nucleus"/>
    <property type="evidence" value="ECO:0007669"/>
    <property type="project" value="TreeGrafter"/>
</dbReference>
<dbReference type="InterPro" id="IPR043170">
    <property type="entry name" value="PTPA_C_lid"/>
</dbReference>
<dbReference type="EMBL" id="KZ992592">
    <property type="protein sequence ID" value="RKP08549.1"/>
    <property type="molecule type" value="Genomic_DNA"/>
</dbReference>
<keyword evidence="5 7" id="KW-0697">Rotamase</keyword>
<feature type="compositionally biased region" description="Polar residues" evidence="8">
    <location>
        <begin position="1"/>
        <end position="11"/>
    </location>
</feature>
<dbReference type="CDD" id="cd04087">
    <property type="entry name" value="PTPA"/>
    <property type="match status" value="1"/>
</dbReference>
<reference evidence="10" key="1">
    <citation type="journal article" date="2018" name="Nat. Microbiol.">
        <title>Leveraging single-cell genomics to expand the fungal tree of life.</title>
        <authorList>
            <person name="Ahrendt S.R."/>
            <person name="Quandt C.A."/>
            <person name="Ciobanu D."/>
            <person name="Clum A."/>
            <person name="Salamov A."/>
            <person name="Andreopoulos B."/>
            <person name="Cheng J.F."/>
            <person name="Woyke T."/>
            <person name="Pelin A."/>
            <person name="Henrissat B."/>
            <person name="Reynolds N.K."/>
            <person name="Benny G.L."/>
            <person name="Smith M.E."/>
            <person name="James T.Y."/>
            <person name="Grigoriev I.V."/>
        </authorList>
    </citation>
    <scope>NUCLEOTIDE SEQUENCE [LARGE SCALE GENOMIC DNA]</scope>
    <source>
        <strain evidence="10">RSA 1356</strain>
    </source>
</reference>
<dbReference type="AlphaFoldDB" id="A0A4V1IWS2"/>
<evidence type="ECO:0000256" key="2">
    <source>
        <dbReference type="ARBA" id="ARBA00004496"/>
    </source>
</evidence>
<evidence type="ECO:0000256" key="4">
    <source>
        <dbReference type="ARBA" id="ARBA00022490"/>
    </source>
</evidence>
<accession>A0A4V1IWS2</accession>
<name>A0A4V1IWS2_9FUNG</name>
<comment type="similarity">
    <text evidence="3 7">Belongs to the PTPA-type PPIase family.</text>
</comment>
<dbReference type="Gene3D" id="1.20.120.1150">
    <property type="match status" value="1"/>
</dbReference>
<gene>
    <name evidence="9" type="ORF">THASP1DRAFT_29660</name>
</gene>
<evidence type="ECO:0000256" key="5">
    <source>
        <dbReference type="ARBA" id="ARBA00023110"/>
    </source>
</evidence>
<evidence type="ECO:0000313" key="10">
    <source>
        <dbReference type="Proteomes" id="UP000271241"/>
    </source>
</evidence>
<dbReference type="Proteomes" id="UP000271241">
    <property type="component" value="Unassembled WGS sequence"/>
</dbReference>
<dbReference type="GO" id="GO:0003755">
    <property type="term" value="F:peptidyl-prolyl cis-trans isomerase activity"/>
    <property type="evidence" value="ECO:0007669"/>
    <property type="project" value="UniProtKB-KW"/>
</dbReference>
<dbReference type="FunFam" id="1.20.120.1150:FF:000002">
    <property type="entry name" value="Serine/threonine-protein phosphatase 2A activator"/>
    <property type="match status" value="1"/>
</dbReference>
<dbReference type="InterPro" id="IPR004327">
    <property type="entry name" value="Phstyr_phstse_ac"/>
</dbReference>
<organism evidence="9 10">
    <name type="scientific">Thamnocephalis sphaerospora</name>
    <dbReference type="NCBI Taxonomy" id="78915"/>
    <lineage>
        <taxon>Eukaryota</taxon>
        <taxon>Fungi</taxon>
        <taxon>Fungi incertae sedis</taxon>
        <taxon>Zoopagomycota</taxon>
        <taxon>Zoopagomycotina</taxon>
        <taxon>Zoopagomycetes</taxon>
        <taxon>Zoopagales</taxon>
        <taxon>Sigmoideomycetaceae</taxon>
        <taxon>Thamnocephalis</taxon>
    </lineage>
</organism>
<evidence type="ECO:0000313" key="9">
    <source>
        <dbReference type="EMBL" id="RKP08549.1"/>
    </source>
</evidence>
<dbReference type="SUPFAM" id="SSF140984">
    <property type="entry name" value="PTPA-like"/>
    <property type="match status" value="1"/>
</dbReference>
<evidence type="ECO:0000256" key="7">
    <source>
        <dbReference type="RuleBase" id="RU361210"/>
    </source>
</evidence>
<dbReference type="PIRSF" id="PIRSF016325">
    <property type="entry name" value="Phstyr_phstse_ac"/>
    <property type="match status" value="1"/>
</dbReference>
<dbReference type="InterPro" id="IPR037218">
    <property type="entry name" value="PTPA_sf"/>
</dbReference>
<sequence>MTSLPTTTTAPHQAAVTSTGSGAASGGQGRPSRRICAQQDMAAWQTSEAYARLLHYLKRLNECALNRRLSDPCSVERVLRLLDLLNTWIDELPPLPSPQRFGNKAFRQFVVRLEEQAPTLMRNLVPESQHDLVGDLVAYFTTAFGNGTRVDYGSGHELAFVAWLCCLRILGVFVDADDTAVVMRVFPRYLAVVRRLQRVYSLEPAGSHGVWGLDDFQFLPYYWGSAQLFSQRRPGPKTVLDKQLVEEYAKENMYFGCIQVINTVKHGPFHEHSPLLHDIAMVPTWAKVNTGMLKMYQAEVLGKFPVVQHLEFGTLLPFEPAHTDTEPSATAQGKASA</sequence>
<dbReference type="PANTHER" id="PTHR10012">
    <property type="entry name" value="SERINE/THREONINE-PROTEIN PHOSPHATASE 2A REGULATORY SUBUNIT B"/>
    <property type="match status" value="1"/>
</dbReference>
<dbReference type="EC" id="5.2.1.8" evidence="7"/>
<dbReference type="GO" id="GO:0000159">
    <property type="term" value="C:protein phosphatase type 2A complex"/>
    <property type="evidence" value="ECO:0007669"/>
    <property type="project" value="TreeGrafter"/>
</dbReference>
<comment type="subcellular location">
    <subcellularLocation>
        <location evidence="2 7">Cytoplasm</location>
    </subcellularLocation>
</comment>
<dbReference type="Pfam" id="PF03095">
    <property type="entry name" value="PTPA"/>
    <property type="match status" value="1"/>
</dbReference>
<evidence type="ECO:0000256" key="6">
    <source>
        <dbReference type="ARBA" id="ARBA00023235"/>
    </source>
</evidence>
<dbReference type="GO" id="GO:0007052">
    <property type="term" value="P:mitotic spindle organization"/>
    <property type="evidence" value="ECO:0007669"/>
    <property type="project" value="TreeGrafter"/>
</dbReference>
<keyword evidence="6 7" id="KW-0413">Isomerase</keyword>
<comment type="function">
    <text evidence="7">PPIases accelerate the folding of proteins. It catalyzes the cis-trans isomerization of proline imidic peptide bonds in oligopeptides.</text>
</comment>
<dbReference type="GO" id="GO:0005737">
    <property type="term" value="C:cytoplasm"/>
    <property type="evidence" value="ECO:0007669"/>
    <property type="project" value="UniProtKB-SubCell"/>
</dbReference>
<proteinExistence type="inferred from homology"/>
<dbReference type="STRING" id="78915.A0A4V1IWS2"/>
<dbReference type="OrthoDB" id="16120at2759"/>
<dbReference type="PANTHER" id="PTHR10012:SF0">
    <property type="entry name" value="SERINE_THREONINE-PROTEIN PHOSPHATASE 2A ACTIVATOR"/>
    <property type="match status" value="1"/>
</dbReference>
<feature type="compositionally biased region" description="Low complexity" evidence="8">
    <location>
        <begin position="13"/>
        <end position="22"/>
    </location>
</feature>
<evidence type="ECO:0000256" key="1">
    <source>
        <dbReference type="ARBA" id="ARBA00000971"/>
    </source>
</evidence>